<keyword evidence="1" id="KW-0732">Signal</keyword>
<reference evidence="2 3" key="1">
    <citation type="submission" date="2014-02" db="EMBL/GenBank/DDBJ databases">
        <title>The genome sequence of Colletotrichum fioriniae PJ7.</title>
        <authorList>
            <person name="Baroncelli R."/>
            <person name="Thon M.R."/>
        </authorList>
    </citation>
    <scope>NUCLEOTIDE SEQUENCE [LARGE SCALE GENOMIC DNA]</scope>
    <source>
        <strain evidence="2 3">PJ7</strain>
    </source>
</reference>
<evidence type="ECO:0000313" key="3">
    <source>
        <dbReference type="Proteomes" id="UP000020467"/>
    </source>
</evidence>
<organism evidence="2 3">
    <name type="scientific">Colletotrichum fioriniae PJ7</name>
    <dbReference type="NCBI Taxonomy" id="1445577"/>
    <lineage>
        <taxon>Eukaryota</taxon>
        <taxon>Fungi</taxon>
        <taxon>Dikarya</taxon>
        <taxon>Ascomycota</taxon>
        <taxon>Pezizomycotina</taxon>
        <taxon>Sordariomycetes</taxon>
        <taxon>Hypocreomycetidae</taxon>
        <taxon>Glomerellales</taxon>
        <taxon>Glomerellaceae</taxon>
        <taxon>Colletotrichum</taxon>
        <taxon>Colletotrichum acutatum species complex</taxon>
    </lineage>
</organism>
<gene>
    <name evidence="2" type="ORF">CFIO01_01789</name>
</gene>
<evidence type="ECO:0000256" key="1">
    <source>
        <dbReference type="SAM" id="SignalP"/>
    </source>
</evidence>
<comment type="caution">
    <text evidence="2">The sequence shown here is derived from an EMBL/GenBank/DDBJ whole genome shotgun (WGS) entry which is preliminary data.</text>
</comment>
<feature type="chain" id="PRO_5001454716" evidence="1">
    <location>
        <begin position="22"/>
        <end position="97"/>
    </location>
</feature>
<accession>A0A010QBA0</accession>
<sequence length="97" mass="10125">MQFSSVLVSIAVLVAAPLAAADNCNAPLNYCGSSLLKKGRYNDQILQALLVAGQPTDYNHIDYSIFNCLGGEGGAIKFVTFCGGSCKDNGQGKSDTC</sequence>
<feature type="signal peptide" evidence="1">
    <location>
        <begin position="1"/>
        <end position="21"/>
    </location>
</feature>
<name>A0A010QBA0_9PEZI</name>
<dbReference type="KEGG" id="cfj:CFIO01_01789"/>
<keyword evidence="3" id="KW-1185">Reference proteome</keyword>
<dbReference type="eggNOG" id="ENOG502T87X">
    <property type="taxonomic scope" value="Eukaryota"/>
</dbReference>
<dbReference type="STRING" id="1445577.A0A010QBA0"/>
<dbReference type="AlphaFoldDB" id="A0A010QBA0"/>
<dbReference type="HOGENOM" id="CLU_138695_1_0_1"/>
<evidence type="ECO:0000313" key="2">
    <source>
        <dbReference type="EMBL" id="EXF77142.1"/>
    </source>
</evidence>
<dbReference type="OrthoDB" id="4186099at2759"/>
<dbReference type="EMBL" id="JARH01000760">
    <property type="protein sequence ID" value="EXF77142.1"/>
    <property type="molecule type" value="Genomic_DNA"/>
</dbReference>
<dbReference type="Proteomes" id="UP000020467">
    <property type="component" value="Unassembled WGS sequence"/>
</dbReference>
<proteinExistence type="predicted"/>
<protein>
    <submittedName>
        <fullName evidence="2">Uncharacterized protein</fullName>
    </submittedName>
</protein>